<dbReference type="Proteomes" id="UP000679629">
    <property type="component" value="Chromosome"/>
</dbReference>
<sequence>MNSLHQVSITGPSGAPPETAAIRFVSLLPAGWHAEVDGFQENLARLHLTAPPGTTTSEATRTATDILSQPGLQGWHLADE</sequence>
<protein>
    <submittedName>
        <fullName evidence="1">Uncharacterized protein</fullName>
    </submittedName>
</protein>
<dbReference type="RefSeq" id="WP_215120011.1">
    <property type="nucleotide sequence ID" value="NZ_CBDRKV010000027.1"/>
</dbReference>
<gene>
    <name evidence="1" type="ORF">KJK29_17005</name>
</gene>
<evidence type="ECO:0000313" key="2">
    <source>
        <dbReference type="Proteomes" id="UP000679629"/>
    </source>
</evidence>
<reference evidence="2" key="1">
    <citation type="submission" date="2021-05" db="EMBL/GenBank/DDBJ databases">
        <title>Direct Submission.</title>
        <authorList>
            <person name="Li K."/>
            <person name="Gao J."/>
        </authorList>
    </citation>
    <scope>NUCLEOTIDE SEQUENCE [LARGE SCALE GENOMIC DNA]</scope>
    <source>
        <strain evidence="2">MG62</strain>
    </source>
</reference>
<dbReference type="EMBL" id="CP075896">
    <property type="protein sequence ID" value="QWB24160.1"/>
    <property type="molecule type" value="Genomic_DNA"/>
</dbReference>
<evidence type="ECO:0000313" key="1">
    <source>
        <dbReference type="EMBL" id="QWB24160.1"/>
    </source>
</evidence>
<accession>A0ABX8FSH7</accession>
<name>A0ABX8FSH7_9ACTN</name>
<organism evidence="1 2">
    <name type="scientific">Streptomyces koelreuteriae</name>
    <dbReference type="NCBI Taxonomy" id="2838015"/>
    <lineage>
        <taxon>Bacteria</taxon>
        <taxon>Bacillati</taxon>
        <taxon>Actinomycetota</taxon>
        <taxon>Actinomycetes</taxon>
        <taxon>Kitasatosporales</taxon>
        <taxon>Streptomycetaceae</taxon>
        <taxon>Streptomyces</taxon>
    </lineage>
</organism>
<proteinExistence type="predicted"/>
<keyword evidence="2" id="KW-1185">Reference proteome</keyword>